<sequence>MKLSTYVAALVLTSASSIAAIGHNVHMKPPPLSLEEANNQNAKRDGSIQARQEHPARIRGTNNIWSAASSSSSSDPLPRALGNENSPSAGAKGSKVGQRFFEQLLDHSNPELGTFNQSYWYSTEFWTGPGAPVVVFTPGESAAADYTGYLTNATITGQFAQAIGGAVIMIEHRYWGQSSPFAELTTKNLQYLTLANAIADLTYFAENVVLPFDKNGTTNAPKAPWVLSGGSYSGALTAWVEHVAPGTYWAYHASSAVVQAQGDFWQYFEPIKQGLPQNCSADVQLVVKYIDEVMSKGTDADIQNLKNKFGLGSVEHNDDFADVLLNGPASWQNHDFYTGYTGVFQFCDYVENAVAGVFNSSCTPETTPSATGVGLKKALNGYAKWTKDILLPGYCESIGSSFQGKLNTACMDSHNASNPIYTDISVDNAIDRQWTWLLCNEPFEYWQTAAPAGNGSLVSSLVNYDYLQSACALYFPEEDGYTFGSASGKTPNDVNTYTGGWSNANTTRLIWANGEFDPWRDVTVSSDYRPGGPLVSTPEAPVNVIPGGIHCSDLIYANAQVNAGVMAVVKDEIATIKGWVEEFYKQ</sequence>
<comment type="caution">
    <text evidence="8">The sequence shown here is derived from an EMBL/GenBank/DDBJ whole genome shotgun (WGS) entry which is preliminary data.</text>
</comment>
<dbReference type="Gene3D" id="3.40.50.1820">
    <property type="entry name" value="alpha/beta hydrolase"/>
    <property type="match status" value="2"/>
</dbReference>
<gene>
    <name evidence="8" type="ORF">SBRCBS47491_007317</name>
</gene>
<feature type="signal peptide" evidence="7">
    <location>
        <begin position="1"/>
        <end position="20"/>
    </location>
</feature>
<feature type="chain" id="PRO_5047200474" description="Serine peptidase" evidence="7">
    <location>
        <begin position="21"/>
        <end position="586"/>
    </location>
</feature>
<evidence type="ECO:0000256" key="5">
    <source>
        <dbReference type="ARBA" id="ARBA00023180"/>
    </source>
</evidence>
<evidence type="ECO:0000313" key="9">
    <source>
        <dbReference type="Proteomes" id="UP001642406"/>
    </source>
</evidence>
<dbReference type="Pfam" id="PF05577">
    <property type="entry name" value="Peptidase_S28"/>
    <property type="match status" value="1"/>
</dbReference>
<comment type="similarity">
    <text evidence="1">Belongs to the peptidase S28 family.</text>
</comment>
<evidence type="ECO:0000256" key="1">
    <source>
        <dbReference type="ARBA" id="ARBA00011079"/>
    </source>
</evidence>
<evidence type="ECO:0000313" key="8">
    <source>
        <dbReference type="EMBL" id="CAK7229634.1"/>
    </source>
</evidence>
<keyword evidence="2" id="KW-0645">Protease</keyword>
<name>A0ABP0CEK0_9PEZI</name>
<dbReference type="SUPFAM" id="SSF53474">
    <property type="entry name" value="alpha/beta-Hydrolases"/>
    <property type="match status" value="1"/>
</dbReference>
<keyword evidence="3 7" id="KW-0732">Signal</keyword>
<feature type="region of interest" description="Disordered" evidence="6">
    <location>
        <begin position="30"/>
        <end position="93"/>
    </location>
</feature>
<evidence type="ECO:0000256" key="7">
    <source>
        <dbReference type="SAM" id="SignalP"/>
    </source>
</evidence>
<evidence type="ECO:0000256" key="2">
    <source>
        <dbReference type="ARBA" id="ARBA00022670"/>
    </source>
</evidence>
<evidence type="ECO:0000256" key="6">
    <source>
        <dbReference type="SAM" id="MobiDB-lite"/>
    </source>
</evidence>
<proteinExistence type="inferred from homology"/>
<evidence type="ECO:0000256" key="4">
    <source>
        <dbReference type="ARBA" id="ARBA00022801"/>
    </source>
</evidence>
<keyword evidence="5" id="KW-0325">Glycoprotein</keyword>
<protein>
    <recommendedName>
        <fullName evidence="10">Serine peptidase</fullName>
    </recommendedName>
</protein>
<dbReference type="InterPro" id="IPR008758">
    <property type="entry name" value="Peptidase_S28"/>
</dbReference>
<dbReference type="PANTHER" id="PTHR11010:SF23">
    <property type="entry name" value="SERINE PEPTIDASE"/>
    <property type="match status" value="1"/>
</dbReference>
<dbReference type="Proteomes" id="UP001642406">
    <property type="component" value="Unassembled WGS sequence"/>
</dbReference>
<dbReference type="PANTHER" id="PTHR11010">
    <property type="entry name" value="PROTEASE S28 PRO-X CARBOXYPEPTIDASE-RELATED"/>
    <property type="match status" value="1"/>
</dbReference>
<reference evidence="8 9" key="1">
    <citation type="submission" date="2024-01" db="EMBL/GenBank/DDBJ databases">
        <authorList>
            <person name="Allen C."/>
            <person name="Tagirdzhanova G."/>
        </authorList>
    </citation>
    <scope>NUCLEOTIDE SEQUENCE [LARGE SCALE GENOMIC DNA]</scope>
</reference>
<dbReference type="EMBL" id="CAWUHC010000081">
    <property type="protein sequence ID" value="CAK7229634.1"/>
    <property type="molecule type" value="Genomic_DNA"/>
</dbReference>
<dbReference type="InterPro" id="IPR029058">
    <property type="entry name" value="AB_hydrolase_fold"/>
</dbReference>
<organism evidence="8 9">
    <name type="scientific">Sporothrix bragantina</name>
    <dbReference type="NCBI Taxonomy" id="671064"/>
    <lineage>
        <taxon>Eukaryota</taxon>
        <taxon>Fungi</taxon>
        <taxon>Dikarya</taxon>
        <taxon>Ascomycota</taxon>
        <taxon>Pezizomycotina</taxon>
        <taxon>Sordariomycetes</taxon>
        <taxon>Sordariomycetidae</taxon>
        <taxon>Ophiostomatales</taxon>
        <taxon>Ophiostomataceae</taxon>
        <taxon>Sporothrix</taxon>
    </lineage>
</organism>
<accession>A0ABP0CEK0</accession>
<feature type="compositionally biased region" description="Basic and acidic residues" evidence="6">
    <location>
        <begin position="42"/>
        <end position="56"/>
    </location>
</feature>
<evidence type="ECO:0008006" key="10">
    <source>
        <dbReference type="Google" id="ProtNLM"/>
    </source>
</evidence>
<keyword evidence="4" id="KW-0378">Hydrolase</keyword>
<keyword evidence="9" id="KW-1185">Reference proteome</keyword>
<evidence type="ECO:0000256" key="3">
    <source>
        <dbReference type="ARBA" id="ARBA00022729"/>
    </source>
</evidence>